<dbReference type="AlphaFoldDB" id="A0A645JRS8"/>
<gene>
    <name evidence="2" type="ORF">SDC9_209890</name>
</gene>
<keyword evidence="1" id="KW-1133">Transmembrane helix</keyword>
<proteinExistence type="predicted"/>
<reference evidence="2" key="1">
    <citation type="submission" date="2019-08" db="EMBL/GenBank/DDBJ databases">
        <authorList>
            <person name="Kucharzyk K."/>
            <person name="Murdoch R.W."/>
            <person name="Higgins S."/>
            <person name="Loffler F."/>
        </authorList>
    </citation>
    <scope>NUCLEOTIDE SEQUENCE</scope>
</reference>
<feature type="transmembrane region" description="Helical" evidence="1">
    <location>
        <begin position="12"/>
        <end position="34"/>
    </location>
</feature>
<evidence type="ECO:0000256" key="1">
    <source>
        <dbReference type="SAM" id="Phobius"/>
    </source>
</evidence>
<feature type="transmembrane region" description="Helical" evidence="1">
    <location>
        <begin position="40"/>
        <end position="60"/>
    </location>
</feature>
<evidence type="ECO:0008006" key="3">
    <source>
        <dbReference type="Google" id="ProtNLM"/>
    </source>
</evidence>
<keyword evidence="1" id="KW-0812">Transmembrane</keyword>
<feature type="transmembrane region" description="Helical" evidence="1">
    <location>
        <begin position="72"/>
        <end position="96"/>
    </location>
</feature>
<keyword evidence="1" id="KW-0472">Membrane</keyword>
<sequence length="104" mass="11650">MDDENRPVRRVGTLTMGITLVVCGAVMMAALFLPQFDLKWTLRFAPLALIGIGVETLIAVKSGSRIKYDWVSMLICFLVVCAALCMFFIAWILLYYPQAISFPI</sequence>
<accession>A0A645JRS8</accession>
<evidence type="ECO:0000313" key="2">
    <source>
        <dbReference type="EMBL" id="MPN62143.1"/>
    </source>
</evidence>
<comment type="caution">
    <text evidence="2">The sequence shown here is derived from an EMBL/GenBank/DDBJ whole genome shotgun (WGS) entry which is preliminary data.</text>
</comment>
<name>A0A645JRS8_9ZZZZ</name>
<protein>
    <recommendedName>
        <fullName evidence="3">DUF5668 domain-containing protein</fullName>
    </recommendedName>
</protein>
<dbReference type="EMBL" id="VSSQ01139742">
    <property type="protein sequence ID" value="MPN62143.1"/>
    <property type="molecule type" value="Genomic_DNA"/>
</dbReference>
<organism evidence="2">
    <name type="scientific">bioreactor metagenome</name>
    <dbReference type="NCBI Taxonomy" id="1076179"/>
    <lineage>
        <taxon>unclassified sequences</taxon>
        <taxon>metagenomes</taxon>
        <taxon>ecological metagenomes</taxon>
    </lineage>
</organism>